<dbReference type="CDD" id="cd05154">
    <property type="entry name" value="ACAD10_11_N-like"/>
    <property type="match status" value="1"/>
</dbReference>
<sequence>MLRVGHDEMGDVDRPSTLAAALRRMAPGARLVDVRELPGGMSAQITALDVDFPDGSRTVVVRQYGPKNIAADPRPASTETTLLGSLRAAGIPVPAPLYADDGTDLLGGPFCVVEFISADGPPADWSDAVAEQVVDVLTRLHRLPVTTVGTLLAPYADRIDRWLAQPPEQPDEAMRESRIRTVLAENWPRRRELPSRILHGDFWPGNTMWADGRLRSVIDWEDAAIGDPRSDLANLRLELTWAYGPDAAEDATTRYLDSVADLGAGEPATDDLALWDLAAASRPVGRLAEWGLDPATWEEFLRRYQDFVDRALRQLEPR</sequence>
<dbReference type="Pfam" id="PF01636">
    <property type="entry name" value="APH"/>
    <property type="match status" value="1"/>
</dbReference>
<dbReference type="EMBL" id="LT629772">
    <property type="protein sequence ID" value="SDT10995.1"/>
    <property type="molecule type" value="Genomic_DNA"/>
</dbReference>
<evidence type="ECO:0000313" key="3">
    <source>
        <dbReference type="Proteomes" id="UP000199103"/>
    </source>
</evidence>
<organism evidence="2 3">
    <name type="scientific">Microlunatus soli</name>
    <dbReference type="NCBI Taxonomy" id="630515"/>
    <lineage>
        <taxon>Bacteria</taxon>
        <taxon>Bacillati</taxon>
        <taxon>Actinomycetota</taxon>
        <taxon>Actinomycetes</taxon>
        <taxon>Propionibacteriales</taxon>
        <taxon>Propionibacteriaceae</taxon>
        <taxon>Microlunatus</taxon>
    </lineage>
</organism>
<name>A0A1H1XP56_9ACTN</name>
<dbReference type="InterPro" id="IPR041726">
    <property type="entry name" value="ACAD10_11_N"/>
</dbReference>
<proteinExistence type="predicted"/>
<dbReference type="SUPFAM" id="SSF56112">
    <property type="entry name" value="Protein kinase-like (PK-like)"/>
    <property type="match status" value="1"/>
</dbReference>
<dbReference type="PANTHER" id="PTHR21310">
    <property type="entry name" value="AMINOGLYCOSIDE PHOSPHOTRANSFERASE-RELATED-RELATED"/>
    <property type="match status" value="1"/>
</dbReference>
<dbReference type="Gene3D" id="3.90.1200.10">
    <property type="match status" value="1"/>
</dbReference>
<evidence type="ECO:0000259" key="1">
    <source>
        <dbReference type="Pfam" id="PF01636"/>
    </source>
</evidence>
<feature type="domain" description="Aminoglycoside phosphotransferase" evidence="1">
    <location>
        <begin position="54"/>
        <end position="256"/>
    </location>
</feature>
<dbReference type="AlphaFoldDB" id="A0A1H1XP56"/>
<dbReference type="InterPro" id="IPR011009">
    <property type="entry name" value="Kinase-like_dom_sf"/>
</dbReference>
<dbReference type="GO" id="GO:0016301">
    <property type="term" value="F:kinase activity"/>
    <property type="evidence" value="ECO:0007669"/>
    <property type="project" value="UniProtKB-KW"/>
</dbReference>
<keyword evidence="2" id="KW-0418">Kinase</keyword>
<accession>A0A1H1XP56</accession>
<keyword evidence="2" id="KW-0808">Transferase</keyword>
<evidence type="ECO:0000313" key="2">
    <source>
        <dbReference type="EMBL" id="SDT10995.1"/>
    </source>
</evidence>
<gene>
    <name evidence="2" type="ORF">SAMN04489812_4174</name>
</gene>
<keyword evidence="3" id="KW-1185">Reference proteome</keyword>
<protein>
    <submittedName>
        <fullName evidence="2">Predicted kinase, aminoglycoside phosphotransferase (APT) family</fullName>
    </submittedName>
</protein>
<dbReference type="Gene3D" id="3.30.200.20">
    <property type="entry name" value="Phosphorylase Kinase, domain 1"/>
    <property type="match status" value="1"/>
</dbReference>
<dbReference type="InterPro" id="IPR051678">
    <property type="entry name" value="AGP_Transferase"/>
</dbReference>
<dbReference type="PANTHER" id="PTHR21310:SF40">
    <property type="entry name" value="AMINOGLYCOSIDE PHOSPHOTRANSFERASE DOMAIN-CONTAINING PROTEIN-RELATED"/>
    <property type="match status" value="1"/>
</dbReference>
<dbReference type="InterPro" id="IPR002575">
    <property type="entry name" value="Aminoglycoside_PTrfase"/>
</dbReference>
<dbReference type="STRING" id="630515.SAMN04489812_4174"/>
<dbReference type="Proteomes" id="UP000199103">
    <property type="component" value="Chromosome I"/>
</dbReference>
<reference evidence="2 3" key="1">
    <citation type="submission" date="2016-10" db="EMBL/GenBank/DDBJ databases">
        <authorList>
            <person name="de Groot N.N."/>
        </authorList>
    </citation>
    <scope>NUCLEOTIDE SEQUENCE [LARGE SCALE GENOMIC DNA]</scope>
    <source>
        <strain evidence="2 3">DSM 21800</strain>
    </source>
</reference>